<reference evidence="1" key="1">
    <citation type="journal article" date="2012" name="Mol. Plant Microbe Interact.">
        <title>Rhizobial plasmids that cause impaired symbiotic nitrogen fixation and enhanced host invasion.</title>
        <authorList>
            <person name="Crook M.B."/>
            <person name="Lindsay D.P."/>
            <person name="Biggs M.B."/>
            <person name="Bentley J.S."/>
            <person name="Price J.C."/>
            <person name="Clement S.C."/>
            <person name="Clement M.J."/>
            <person name="Long S.R."/>
            <person name="Griffitts J.S."/>
        </authorList>
    </citation>
    <scope>NUCLEOTIDE SEQUENCE</scope>
    <source>
        <strain evidence="1">C017</strain>
        <plasmid evidence="1">pHRC017</plasmid>
    </source>
</reference>
<dbReference type="AlphaFoldDB" id="I2E1V2"/>
<gene>
    <name evidence="1" type="ORF">pHRC017_0385</name>
</gene>
<accession>I2E1V2</accession>
<name>I2E1V2_RHIML</name>
<keyword evidence="1" id="KW-0614">Plasmid</keyword>
<geneLocation type="plasmid" evidence="1">
    <name>pHRC017</name>
</geneLocation>
<proteinExistence type="predicted"/>
<sequence>MSPTGLEVKQDIESWRSLLSQLNENKCTTSAIVKTDVALFR</sequence>
<dbReference type="EMBL" id="JQ665880">
    <property type="protein sequence ID" value="AFJ91470.1"/>
    <property type="molecule type" value="Genomic_DNA"/>
</dbReference>
<organism evidence="1">
    <name type="scientific">Rhizobium meliloti</name>
    <name type="common">Ensifer meliloti</name>
    <name type="synonym">Sinorhizobium meliloti</name>
    <dbReference type="NCBI Taxonomy" id="382"/>
    <lineage>
        <taxon>Bacteria</taxon>
        <taxon>Pseudomonadati</taxon>
        <taxon>Pseudomonadota</taxon>
        <taxon>Alphaproteobacteria</taxon>
        <taxon>Hyphomicrobiales</taxon>
        <taxon>Rhizobiaceae</taxon>
        <taxon>Sinorhizobium/Ensifer group</taxon>
        <taxon>Sinorhizobium</taxon>
    </lineage>
</organism>
<evidence type="ECO:0000313" key="1">
    <source>
        <dbReference type="EMBL" id="AFJ91470.1"/>
    </source>
</evidence>
<protein>
    <submittedName>
        <fullName evidence="1">Uncharacterized protein</fullName>
    </submittedName>
</protein>